<accession>A0AAW7X5Y3</accession>
<dbReference type="PROSITE" id="PS51257">
    <property type="entry name" value="PROKAR_LIPOPROTEIN"/>
    <property type="match status" value="1"/>
</dbReference>
<organism evidence="2 3">
    <name type="scientific">Saccharophagus degradans</name>
    <dbReference type="NCBI Taxonomy" id="86304"/>
    <lineage>
        <taxon>Bacteria</taxon>
        <taxon>Pseudomonadati</taxon>
        <taxon>Pseudomonadota</taxon>
        <taxon>Gammaproteobacteria</taxon>
        <taxon>Cellvibrionales</taxon>
        <taxon>Cellvibrionaceae</taxon>
        <taxon>Saccharophagus</taxon>
    </lineage>
</organism>
<feature type="chain" id="PRO_5043947703" description="Lipoprotein" evidence="1">
    <location>
        <begin position="21"/>
        <end position="266"/>
    </location>
</feature>
<dbReference type="AlphaFoldDB" id="A0AAW7X5Y3"/>
<gene>
    <name evidence="2" type="ORF">Q4521_05565</name>
</gene>
<dbReference type="RefSeq" id="WP_303491657.1">
    <property type="nucleotide sequence ID" value="NZ_JAUOPB010000003.1"/>
</dbReference>
<evidence type="ECO:0000313" key="3">
    <source>
        <dbReference type="Proteomes" id="UP001169760"/>
    </source>
</evidence>
<comment type="caution">
    <text evidence="2">The sequence shown here is derived from an EMBL/GenBank/DDBJ whole genome shotgun (WGS) entry which is preliminary data.</text>
</comment>
<reference evidence="2" key="1">
    <citation type="submission" date="2023-07" db="EMBL/GenBank/DDBJ databases">
        <title>Genome content predicts the carbon catabolic preferences of heterotrophic bacteria.</title>
        <authorList>
            <person name="Gralka M."/>
        </authorList>
    </citation>
    <scope>NUCLEOTIDE SEQUENCE</scope>
    <source>
        <strain evidence="2">I3M17_2</strain>
    </source>
</reference>
<evidence type="ECO:0008006" key="4">
    <source>
        <dbReference type="Google" id="ProtNLM"/>
    </source>
</evidence>
<proteinExistence type="predicted"/>
<keyword evidence="1" id="KW-0732">Signal</keyword>
<protein>
    <recommendedName>
        <fullName evidence="4">Lipoprotein</fullName>
    </recommendedName>
</protein>
<evidence type="ECO:0000256" key="1">
    <source>
        <dbReference type="SAM" id="SignalP"/>
    </source>
</evidence>
<dbReference type="Proteomes" id="UP001169760">
    <property type="component" value="Unassembled WGS sequence"/>
</dbReference>
<dbReference type="EMBL" id="JAUOPB010000003">
    <property type="protein sequence ID" value="MDO6421932.1"/>
    <property type="molecule type" value="Genomic_DNA"/>
</dbReference>
<feature type="signal peptide" evidence="1">
    <location>
        <begin position="1"/>
        <end position="20"/>
    </location>
</feature>
<evidence type="ECO:0000313" key="2">
    <source>
        <dbReference type="EMBL" id="MDO6421932.1"/>
    </source>
</evidence>
<sequence length="266" mass="28430">MNKLKIILILTAVSLLGACASLPQQHIPELGASKAASLTRVAALDQTNHMVQHLDSSGNIVYIQSFGGGGVGLGLMGPLGVAANVKMIESKTNGEVAQLKGKINLEPVAEFSAAAQRAGIALHNSNALVQLSPYLHVVKTTEDTIGIGCGVYIERAGKVDRIPVRYIAQLPLSYSLDELASLSATQQLALQESVAKGFDSILALLAYEPTAQLEQEPKITVLSSFASPRFEYKMAGQLIREDSDIIWIRTVTGVMGLLKDETELDY</sequence>
<name>A0AAW7X5Y3_9GAMM</name>